<keyword evidence="2" id="KW-1185">Reference proteome</keyword>
<name>A0ABQ4ZL96_9ASTR</name>
<accession>A0ABQ4ZL96</accession>
<evidence type="ECO:0000313" key="1">
    <source>
        <dbReference type="EMBL" id="GJS90954.1"/>
    </source>
</evidence>
<dbReference type="Proteomes" id="UP001151760">
    <property type="component" value="Unassembled WGS sequence"/>
</dbReference>
<reference evidence="1" key="1">
    <citation type="journal article" date="2022" name="Int. J. Mol. Sci.">
        <title>Draft Genome of Tanacetum Coccineum: Genomic Comparison of Closely Related Tanacetum-Family Plants.</title>
        <authorList>
            <person name="Yamashiro T."/>
            <person name="Shiraishi A."/>
            <person name="Nakayama K."/>
            <person name="Satake H."/>
        </authorList>
    </citation>
    <scope>NUCLEOTIDE SEQUENCE</scope>
</reference>
<reference evidence="1" key="2">
    <citation type="submission" date="2022-01" db="EMBL/GenBank/DDBJ databases">
        <authorList>
            <person name="Yamashiro T."/>
            <person name="Shiraishi A."/>
            <person name="Satake H."/>
            <person name="Nakayama K."/>
        </authorList>
    </citation>
    <scope>NUCLEOTIDE SEQUENCE</scope>
</reference>
<organism evidence="1 2">
    <name type="scientific">Tanacetum coccineum</name>
    <dbReference type="NCBI Taxonomy" id="301880"/>
    <lineage>
        <taxon>Eukaryota</taxon>
        <taxon>Viridiplantae</taxon>
        <taxon>Streptophyta</taxon>
        <taxon>Embryophyta</taxon>
        <taxon>Tracheophyta</taxon>
        <taxon>Spermatophyta</taxon>
        <taxon>Magnoliopsida</taxon>
        <taxon>eudicotyledons</taxon>
        <taxon>Gunneridae</taxon>
        <taxon>Pentapetalae</taxon>
        <taxon>asterids</taxon>
        <taxon>campanulids</taxon>
        <taxon>Asterales</taxon>
        <taxon>Asteraceae</taxon>
        <taxon>Asteroideae</taxon>
        <taxon>Anthemideae</taxon>
        <taxon>Anthemidinae</taxon>
        <taxon>Tanacetum</taxon>
    </lineage>
</organism>
<proteinExistence type="predicted"/>
<dbReference type="EMBL" id="BQNB010011467">
    <property type="protein sequence ID" value="GJS90954.1"/>
    <property type="molecule type" value="Genomic_DNA"/>
</dbReference>
<gene>
    <name evidence="1" type="ORF">Tco_0773590</name>
</gene>
<sequence length="154" mass="18417">MEGNISRLHLNNIEYMLLLVTQNKLNNLSDNVIVYLAMGLRTYTRRIVIQSRVEDLQLGLKRKRLMRTDELYKFSDDTLTSVCNTLDQMLKNLGLGYNKDMKMSKWIATDQKQTRIMIKDINQQLLHRRIMRSLEKFIGGRDYRTDYRLLHWTM</sequence>
<comment type="caution">
    <text evidence="1">The sequence shown here is derived from an EMBL/GenBank/DDBJ whole genome shotgun (WGS) entry which is preliminary data.</text>
</comment>
<protein>
    <submittedName>
        <fullName evidence="1">Uncharacterized protein</fullName>
    </submittedName>
</protein>
<evidence type="ECO:0000313" key="2">
    <source>
        <dbReference type="Proteomes" id="UP001151760"/>
    </source>
</evidence>